<proteinExistence type="predicted"/>
<keyword evidence="2" id="KW-1133">Transmembrane helix</keyword>
<dbReference type="STRING" id="1224163.B841_07685"/>
<evidence type="ECO:0000313" key="4">
    <source>
        <dbReference type="Proteomes" id="UP000015388"/>
    </source>
</evidence>
<dbReference type="KEGG" id="cmd:B841_07685"/>
<dbReference type="PATRIC" id="fig|1224163.3.peg.1542"/>
<feature type="transmembrane region" description="Helical" evidence="2">
    <location>
        <begin position="150"/>
        <end position="180"/>
    </location>
</feature>
<feature type="region of interest" description="Disordered" evidence="1">
    <location>
        <begin position="1"/>
        <end position="89"/>
    </location>
</feature>
<feature type="transmembrane region" description="Helical" evidence="2">
    <location>
        <begin position="335"/>
        <end position="368"/>
    </location>
</feature>
<accession>S5T328</accession>
<dbReference type="AlphaFoldDB" id="S5T328"/>
<evidence type="ECO:0000256" key="2">
    <source>
        <dbReference type="SAM" id="Phobius"/>
    </source>
</evidence>
<dbReference type="OrthoDB" id="4423941at2"/>
<evidence type="ECO:0008006" key="5">
    <source>
        <dbReference type="Google" id="ProtNLM"/>
    </source>
</evidence>
<feature type="compositionally biased region" description="Basic and acidic residues" evidence="1">
    <location>
        <begin position="8"/>
        <end position="22"/>
    </location>
</feature>
<sequence length="385" mass="40669">MSTPSHGGPDDPHDPDGHRPDSDNTGDGNGADPQPPEYPDGYPDYLSYPPTPHPEDRGGHPQDPARGYGGYDESGGYTQPGAFGQDPAAPQGYGGYGGYAGYGGYGGYQDPYGQSGYGAGPGAPEQGTGKIDVLRAVGWGFQTTFRNWKVWVMVILVFLALALVGAGVYFAVVMAQVAAIEAGEPIAGGGAGTVIFAVVVTIVSLAVWLCLIRGALHQIDTPQMGWRHFFRDVNVFPVILQQLLVGVVLSAVMLLPMLPMMLSLASVEQQPVSDEEAITAIVLPLLGGILGTLLLAVLITPFTMFMPYYLVERREKFFGSIAEGVKAAGRNYGRLVLYQVVVALVSGVLSMFTLGVGSLLLTPILILVTAHMYRQAAGGQVPAQV</sequence>
<dbReference type="Proteomes" id="UP000015388">
    <property type="component" value="Chromosome"/>
</dbReference>
<dbReference type="RefSeq" id="WP_020934943.1">
    <property type="nucleotide sequence ID" value="NC_021915.1"/>
</dbReference>
<dbReference type="EMBL" id="CP003924">
    <property type="protein sequence ID" value="AGS35010.1"/>
    <property type="molecule type" value="Genomic_DNA"/>
</dbReference>
<protein>
    <recommendedName>
        <fullName evidence="5">Integral membrane protein</fullName>
    </recommendedName>
</protein>
<keyword evidence="2" id="KW-0812">Transmembrane</keyword>
<feature type="transmembrane region" description="Helical" evidence="2">
    <location>
        <begin position="278"/>
        <end position="311"/>
    </location>
</feature>
<evidence type="ECO:0000256" key="1">
    <source>
        <dbReference type="SAM" id="MobiDB-lite"/>
    </source>
</evidence>
<gene>
    <name evidence="3" type="ORF">B841_07685</name>
</gene>
<feature type="transmembrane region" description="Helical" evidence="2">
    <location>
        <begin position="186"/>
        <end position="212"/>
    </location>
</feature>
<dbReference type="HOGENOM" id="CLU_051991_0_0_11"/>
<evidence type="ECO:0000313" key="3">
    <source>
        <dbReference type="EMBL" id="AGS35010.1"/>
    </source>
</evidence>
<feature type="transmembrane region" description="Helical" evidence="2">
    <location>
        <begin position="233"/>
        <end position="258"/>
    </location>
</feature>
<name>S5T328_9CORY</name>
<keyword evidence="4" id="KW-1185">Reference proteome</keyword>
<organism evidence="3 4">
    <name type="scientific">Corynebacterium maris DSM 45190</name>
    <dbReference type="NCBI Taxonomy" id="1224163"/>
    <lineage>
        <taxon>Bacteria</taxon>
        <taxon>Bacillati</taxon>
        <taxon>Actinomycetota</taxon>
        <taxon>Actinomycetes</taxon>
        <taxon>Mycobacteriales</taxon>
        <taxon>Corynebacteriaceae</taxon>
        <taxon>Corynebacterium</taxon>
    </lineage>
</organism>
<dbReference type="eggNOG" id="ENOG50327N2">
    <property type="taxonomic scope" value="Bacteria"/>
</dbReference>
<keyword evidence="2" id="KW-0472">Membrane</keyword>
<reference evidence="3 4" key="1">
    <citation type="submission" date="2012-11" db="EMBL/GenBank/DDBJ databases">
        <title>The complete genome sequence of Corynebacterium maris Coryn-1 (=DSM 45190).</title>
        <authorList>
            <person name="Schaffert L."/>
            <person name="Albersmeier A."/>
            <person name="Kalinowski J."/>
            <person name="Ruckert C."/>
        </authorList>
    </citation>
    <scope>NUCLEOTIDE SEQUENCE [LARGE SCALE GENOMIC DNA]</scope>
    <source>
        <strain evidence="4">Coryn-1</strain>
    </source>
</reference>